<reference evidence="5" key="1">
    <citation type="submission" date="2019-11" db="UniProtKB">
        <authorList>
            <consortium name="WormBaseParasite"/>
        </authorList>
    </citation>
    <scope>IDENTIFICATION</scope>
</reference>
<dbReference type="GO" id="GO:0016082">
    <property type="term" value="P:synaptic vesicle priming"/>
    <property type="evidence" value="ECO:0007669"/>
    <property type="project" value="TreeGrafter"/>
</dbReference>
<dbReference type="AlphaFoldDB" id="A0A5K3F5G2"/>
<dbReference type="PROSITE" id="PS50192">
    <property type="entry name" value="T_SNARE"/>
    <property type="match status" value="1"/>
</dbReference>
<feature type="compositionally biased region" description="Polar residues" evidence="3">
    <location>
        <begin position="13"/>
        <end position="26"/>
    </location>
</feature>
<dbReference type="GO" id="GO:0031629">
    <property type="term" value="P:synaptic vesicle fusion to presynaptic active zone membrane"/>
    <property type="evidence" value="ECO:0007669"/>
    <property type="project" value="TreeGrafter"/>
</dbReference>
<dbReference type="GO" id="GO:0005484">
    <property type="term" value="F:SNAP receptor activity"/>
    <property type="evidence" value="ECO:0007669"/>
    <property type="project" value="TreeGrafter"/>
</dbReference>
<dbReference type="SUPFAM" id="SSF58038">
    <property type="entry name" value="SNARE fusion complex"/>
    <property type="match status" value="2"/>
</dbReference>
<keyword evidence="2" id="KW-0175">Coiled coil</keyword>
<feature type="region of interest" description="Disordered" evidence="3">
    <location>
        <begin position="105"/>
        <end position="166"/>
    </location>
</feature>
<evidence type="ECO:0000256" key="3">
    <source>
        <dbReference type="SAM" id="MobiDB-lite"/>
    </source>
</evidence>
<dbReference type="CDD" id="cd15856">
    <property type="entry name" value="SNARE_SNAP29C"/>
    <property type="match status" value="1"/>
</dbReference>
<feature type="compositionally biased region" description="Low complexity" evidence="3">
    <location>
        <begin position="117"/>
        <end position="127"/>
    </location>
</feature>
<proteinExistence type="inferred from homology"/>
<evidence type="ECO:0000313" key="5">
    <source>
        <dbReference type="WBParaSite" id="MCU_005599-RA"/>
    </source>
</evidence>
<dbReference type="GO" id="GO:0019905">
    <property type="term" value="F:syntaxin binding"/>
    <property type="evidence" value="ECO:0007669"/>
    <property type="project" value="TreeGrafter"/>
</dbReference>
<dbReference type="GO" id="GO:0098793">
    <property type="term" value="C:presynapse"/>
    <property type="evidence" value="ECO:0007669"/>
    <property type="project" value="GOC"/>
</dbReference>
<dbReference type="PANTHER" id="PTHR19305:SF9">
    <property type="entry name" value="SYNAPTOSOMAL-ASSOCIATED PROTEIN 29"/>
    <property type="match status" value="1"/>
</dbReference>
<feature type="coiled-coil region" evidence="2">
    <location>
        <begin position="67"/>
        <end position="97"/>
    </location>
</feature>
<comment type="similarity">
    <text evidence="1">Belongs to the SNAP-25 family.</text>
</comment>
<dbReference type="Gene3D" id="1.20.5.110">
    <property type="match status" value="2"/>
</dbReference>
<name>A0A5K3F5G2_MESCO</name>
<evidence type="ECO:0000256" key="2">
    <source>
        <dbReference type="SAM" id="Coils"/>
    </source>
</evidence>
<dbReference type="InterPro" id="IPR000727">
    <property type="entry name" value="T_SNARE_dom"/>
</dbReference>
<organism evidence="5">
    <name type="scientific">Mesocestoides corti</name>
    <name type="common">Flatworm</name>
    <dbReference type="NCBI Taxonomy" id="53468"/>
    <lineage>
        <taxon>Eukaryota</taxon>
        <taxon>Metazoa</taxon>
        <taxon>Spiralia</taxon>
        <taxon>Lophotrochozoa</taxon>
        <taxon>Platyhelminthes</taxon>
        <taxon>Cestoda</taxon>
        <taxon>Eucestoda</taxon>
        <taxon>Cyclophyllidea</taxon>
        <taxon>Mesocestoididae</taxon>
        <taxon>Mesocestoides</taxon>
    </lineage>
</organism>
<evidence type="ECO:0000256" key="1">
    <source>
        <dbReference type="ARBA" id="ARBA00009480"/>
    </source>
</evidence>
<accession>A0A5K3F5G2</accession>
<dbReference type="PANTHER" id="PTHR19305">
    <property type="entry name" value="SYNAPTOSOMAL ASSOCIATED PROTEIN"/>
    <property type="match status" value="1"/>
</dbReference>
<feature type="domain" description="T-SNARE coiled-coil homology" evidence="4">
    <location>
        <begin position="163"/>
        <end position="225"/>
    </location>
</feature>
<feature type="region of interest" description="Disordered" evidence="3">
    <location>
        <begin position="1"/>
        <end position="42"/>
    </location>
</feature>
<protein>
    <submittedName>
        <fullName evidence="5">t-SNARE coiled-coil homology domain-containing protein</fullName>
    </submittedName>
</protein>
<dbReference type="WBParaSite" id="MCU_005599-RA">
    <property type="protein sequence ID" value="MCU_005599-RA"/>
    <property type="gene ID" value="MCU_005599"/>
</dbReference>
<dbReference type="GO" id="GO:0005886">
    <property type="term" value="C:plasma membrane"/>
    <property type="evidence" value="ECO:0007669"/>
    <property type="project" value="TreeGrafter"/>
</dbReference>
<sequence>MVMSRNPFGDDSGTWNGGSTSTNPFDTNYAAPGSNLSYATPQSRALASQQRALASMSQSEQVGISTLEELAEQGEKLDRAEDRLRQISELQKDSQRQINSLGSWFKGFFSKKPPQPTTTSSAPASSSDRNRATSVPTFAASIPADTGERYLTSPSQAQNSDSGSARAQFDQNLDLMSARMGRLKSMATTMNAELKAQNEQLDRMDPLLLRVIDTATTQNRQMNKLLGVKNPR</sequence>
<feature type="compositionally biased region" description="Polar residues" evidence="3">
    <location>
        <begin position="152"/>
        <end position="166"/>
    </location>
</feature>
<evidence type="ECO:0000259" key="4">
    <source>
        <dbReference type="PROSITE" id="PS50192"/>
    </source>
</evidence>
<dbReference type="SMART" id="SM00397">
    <property type="entry name" value="t_SNARE"/>
    <property type="match status" value="2"/>
</dbReference>
<dbReference type="GO" id="GO:0031201">
    <property type="term" value="C:SNARE complex"/>
    <property type="evidence" value="ECO:0007669"/>
    <property type="project" value="TreeGrafter"/>
</dbReference>